<name>Q9S8A8_SECCE</name>
<protein>
    <submittedName>
        <fullName>Gamma-35 SECALIN isoform P9-12 (COELIAC immunoreactive protein)</fullName>
    </submittedName>
</protein>
<feature type="region of interest" description="Disordered" evidence="1">
    <location>
        <begin position="1"/>
        <end position="20"/>
    </location>
</feature>
<organism>
    <name type="scientific">Secale cereale</name>
    <name type="common">Rye</name>
    <dbReference type="NCBI Taxonomy" id="4550"/>
    <lineage>
        <taxon>Eukaryota</taxon>
        <taxon>Viridiplantae</taxon>
        <taxon>Streptophyta</taxon>
        <taxon>Embryophyta</taxon>
        <taxon>Tracheophyta</taxon>
        <taxon>Spermatophyta</taxon>
        <taxon>Magnoliopsida</taxon>
        <taxon>Liliopsida</taxon>
        <taxon>Poales</taxon>
        <taxon>Poaceae</taxon>
        <taxon>BOP clade</taxon>
        <taxon>Pooideae</taxon>
        <taxon>Triticodae</taxon>
        <taxon>Triticeae</taxon>
        <taxon>Hordeinae</taxon>
        <taxon>Secale</taxon>
    </lineage>
</organism>
<sequence length="20" mass="2248">NMQVGPSGQVEWPQQQPLPQ</sequence>
<dbReference type="Allergome" id="621">
    <property type="allergen name" value="Sec c 20"/>
</dbReference>
<evidence type="ECO:0000256" key="1">
    <source>
        <dbReference type="SAM" id="MobiDB-lite"/>
    </source>
</evidence>
<accession>Q9S8A8</accession>
<proteinExistence type="evidence at protein level"/>
<keyword id="KW-0903">Direct protein sequencing</keyword>
<reference key="1">
    <citation type="journal article" date="1996" name="Biochim. Biophys. Acta">
        <title>Identification of major rye secalins as coeliac immunoreactive proteins.</title>
        <authorList>
            <person name="Rocher A."/>
            <person name="Calero M."/>
            <person name="Soriano F."/>
            <person name="Mendez E."/>
        </authorList>
    </citation>
    <scope>PROTEIN SEQUENCE</scope>
</reference>
<dbReference type="AlphaFoldDB" id="Q9S8A8"/>